<gene>
    <name evidence="2" type="ORF">KI810_06805</name>
</gene>
<comment type="caution">
    <text evidence="2">The sequence shown here is derived from an EMBL/GenBank/DDBJ whole genome shotgun (WGS) entry which is preliminary data.</text>
</comment>
<dbReference type="Gene3D" id="3.40.50.2300">
    <property type="match status" value="2"/>
</dbReference>
<organism evidence="2 3">
    <name type="scientific">Geomobilimonas luticola</name>
    <dbReference type="NCBI Taxonomy" id="1114878"/>
    <lineage>
        <taxon>Bacteria</taxon>
        <taxon>Pseudomonadati</taxon>
        <taxon>Thermodesulfobacteriota</taxon>
        <taxon>Desulfuromonadia</taxon>
        <taxon>Geobacterales</taxon>
        <taxon>Geobacteraceae</taxon>
        <taxon>Geomobilimonas</taxon>
    </lineage>
</organism>
<dbReference type="Pfam" id="PF04392">
    <property type="entry name" value="ABC_sub_bind"/>
    <property type="match status" value="1"/>
</dbReference>
<evidence type="ECO:0000313" key="2">
    <source>
        <dbReference type="EMBL" id="MBT0652758.1"/>
    </source>
</evidence>
<name>A0ABS5SBL6_9BACT</name>
<protein>
    <submittedName>
        <fullName evidence="2">ABC transporter substrate-binding protein</fullName>
    </submittedName>
</protein>
<reference evidence="2 3" key="1">
    <citation type="submission" date="2021-05" db="EMBL/GenBank/DDBJ databases">
        <title>The draft genome of Geobacter luticola JCM 17780.</title>
        <authorList>
            <person name="Xu Z."/>
            <person name="Masuda Y."/>
            <person name="Itoh H."/>
            <person name="Senoo K."/>
        </authorList>
    </citation>
    <scope>NUCLEOTIDE SEQUENCE [LARGE SCALE GENOMIC DNA]</scope>
    <source>
        <strain evidence="2 3">JCM 17780</strain>
    </source>
</reference>
<dbReference type="EMBL" id="JAHCVK010000002">
    <property type="protein sequence ID" value="MBT0652758.1"/>
    <property type="molecule type" value="Genomic_DNA"/>
</dbReference>
<dbReference type="PANTHER" id="PTHR35271:SF1">
    <property type="entry name" value="ABC TRANSPORTER, SUBSTRATE-BINDING LIPOPROTEIN"/>
    <property type="match status" value="1"/>
</dbReference>
<proteinExistence type="predicted"/>
<keyword evidence="1" id="KW-0732">Signal</keyword>
<evidence type="ECO:0000256" key="1">
    <source>
        <dbReference type="SAM" id="SignalP"/>
    </source>
</evidence>
<dbReference type="Proteomes" id="UP000756860">
    <property type="component" value="Unassembled WGS sequence"/>
</dbReference>
<keyword evidence="3" id="KW-1185">Reference proteome</keyword>
<dbReference type="InterPro" id="IPR007487">
    <property type="entry name" value="ABC_transpt-TYRBP-like"/>
</dbReference>
<feature type="chain" id="PRO_5047133461" evidence="1">
    <location>
        <begin position="25"/>
        <end position="319"/>
    </location>
</feature>
<dbReference type="CDD" id="cd06325">
    <property type="entry name" value="PBP1_ABC_unchar_transporter"/>
    <property type="match status" value="1"/>
</dbReference>
<evidence type="ECO:0000313" key="3">
    <source>
        <dbReference type="Proteomes" id="UP000756860"/>
    </source>
</evidence>
<feature type="signal peptide" evidence="1">
    <location>
        <begin position="1"/>
        <end position="24"/>
    </location>
</feature>
<sequence length="319" mass="34238">MSGKLVRIVLVAVVLCMVTLPAHAAGKLVAAVLTSDLPRYREAHRAFIKALALKGYDQSNVDIILQSPNPDPISWSNTIRKFNAIGADLIVTYGAPATQTAMREVEEAPVLFVDVYGPIETGVTRSLTTTGRNMTGVSSKVPMVTLVKAVMDIKPVKTMGVLYNSREAGSVVQLKEIKRVASQQGFAVVEANVSSHAGLDAALNSFLSKVDCIYVAESSLACRSFEKIVHRANEYKIPVISQMPEASDKGALVALEVNPAEQGQIAGDYAAKILGGRKASQLPVLTPKKVDLVINLRAARALDLHVHFQVLSLATKILK</sequence>
<dbReference type="PANTHER" id="PTHR35271">
    <property type="entry name" value="ABC TRANSPORTER, SUBSTRATE-BINDING LIPOPROTEIN-RELATED"/>
    <property type="match status" value="1"/>
</dbReference>
<accession>A0ABS5SBL6</accession>